<evidence type="ECO:0000313" key="2">
    <source>
        <dbReference type="Proteomes" id="UP000028027"/>
    </source>
</evidence>
<dbReference type="EMBL" id="JNVL01000033">
    <property type="protein sequence ID" value="KER05693.1"/>
    <property type="molecule type" value="Genomic_DNA"/>
</dbReference>
<dbReference type="AlphaFoldDB" id="A0A081S440"/>
<dbReference type="Proteomes" id="UP000028027">
    <property type="component" value="Unassembled WGS sequence"/>
</dbReference>
<reference evidence="1 2" key="1">
    <citation type="submission" date="2014-06" db="EMBL/GenBank/DDBJ databases">
        <authorList>
            <person name="Ngugi D.K."/>
            <person name="Blom J."/>
            <person name="Alam I."/>
            <person name="Rashid M."/>
            <person name="Ba Alawi W."/>
            <person name="Zhang G."/>
            <person name="Hikmawan T."/>
            <person name="Guan Y."/>
            <person name="Antunes A."/>
            <person name="Siam R."/>
            <person name="Eldorry H."/>
            <person name="Bajic V."/>
            <person name="Stingl U."/>
        </authorList>
    </citation>
    <scope>NUCLEOTIDE SEQUENCE [LARGE SCALE GENOMIC DNA]</scope>
    <source>
        <strain evidence="1">SCGC AAA799-E16</strain>
    </source>
</reference>
<sequence>MKQNTIQKNEFNSKVSFYPRIIREFEDERDEQPMFYGGY</sequence>
<organism evidence="1 2">
    <name type="scientific">Marine Group I thaumarchaeote SCGC AAA799-E16</name>
    <dbReference type="NCBI Taxonomy" id="1502292"/>
    <lineage>
        <taxon>Archaea</taxon>
        <taxon>Nitrososphaerota</taxon>
        <taxon>Marine Group I</taxon>
    </lineage>
</organism>
<gene>
    <name evidence="1" type="ORF">AAA799E16_01659</name>
</gene>
<name>A0A081S440_9ARCH</name>
<proteinExistence type="predicted"/>
<keyword evidence="2" id="KW-1185">Reference proteome</keyword>
<evidence type="ECO:0000313" key="1">
    <source>
        <dbReference type="EMBL" id="KER05693.1"/>
    </source>
</evidence>
<comment type="caution">
    <text evidence="1">The sequence shown here is derived from an EMBL/GenBank/DDBJ whole genome shotgun (WGS) entry which is preliminary data.</text>
</comment>
<protein>
    <submittedName>
        <fullName evidence="1">Uncharacterized protein</fullName>
    </submittedName>
</protein>
<accession>A0A081S440</accession>